<proteinExistence type="inferred from homology"/>
<organism evidence="10">
    <name type="scientific">Aceria tosichella</name>
    <name type="common">wheat curl mite</name>
    <dbReference type="NCBI Taxonomy" id="561515"/>
    <lineage>
        <taxon>Eukaryota</taxon>
        <taxon>Metazoa</taxon>
        <taxon>Ecdysozoa</taxon>
        <taxon>Arthropoda</taxon>
        <taxon>Chelicerata</taxon>
        <taxon>Arachnida</taxon>
        <taxon>Acari</taxon>
        <taxon>Acariformes</taxon>
        <taxon>Trombidiformes</taxon>
        <taxon>Prostigmata</taxon>
        <taxon>Eupodina</taxon>
        <taxon>Eriophyoidea</taxon>
        <taxon>Eriophyidae</taxon>
        <taxon>Eriophyinae</taxon>
        <taxon>Aceriini</taxon>
        <taxon>Aceria</taxon>
    </lineage>
</organism>
<evidence type="ECO:0000256" key="9">
    <source>
        <dbReference type="ARBA" id="ARBA00023310"/>
    </source>
</evidence>
<sequence>MFNSALRATLPLVRYQPARGMATLKDGVKSVKNLQENALSSKLALVAKYARTYAPELAPPTPAQIPAAIRDLRRLFHDWPNWTVRETWLNTLVATEVVCWFFVGECIGKGTLIGYQV</sequence>
<dbReference type="Pfam" id="PF04718">
    <property type="entry name" value="ATP-synt_G"/>
    <property type="match status" value="1"/>
</dbReference>
<evidence type="ECO:0000256" key="6">
    <source>
        <dbReference type="ARBA" id="ARBA00023065"/>
    </source>
</evidence>
<evidence type="ECO:0000313" key="10">
    <source>
        <dbReference type="EMBL" id="MDE46260.1"/>
    </source>
</evidence>
<evidence type="ECO:0000256" key="2">
    <source>
        <dbReference type="ARBA" id="ARBA00005699"/>
    </source>
</evidence>
<dbReference type="GO" id="GO:0045259">
    <property type="term" value="C:proton-transporting ATP synthase complex"/>
    <property type="evidence" value="ECO:0007669"/>
    <property type="project" value="UniProtKB-KW"/>
</dbReference>
<dbReference type="GO" id="GO:0015986">
    <property type="term" value="P:proton motive force-driven ATP synthesis"/>
    <property type="evidence" value="ECO:0007669"/>
    <property type="project" value="InterPro"/>
</dbReference>
<protein>
    <submittedName>
        <fullName evidence="10">ATP synthase subunit g, mitochondrial</fullName>
    </submittedName>
</protein>
<keyword evidence="6" id="KW-0406">Ion transport</keyword>
<evidence type="ECO:0000256" key="4">
    <source>
        <dbReference type="ARBA" id="ARBA00022547"/>
    </source>
</evidence>
<dbReference type="InterPro" id="IPR006808">
    <property type="entry name" value="ATP_synth_F0_gsu_mt"/>
</dbReference>
<keyword evidence="5" id="KW-0375">Hydrogen ion transport</keyword>
<keyword evidence="3" id="KW-0813">Transport</keyword>
<keyword evidence="9" id="KW-0066">ATP synthesis</keyword>
<evidence type="ECO:0000256" key="1">
    <source>
        <dbReference type="ARBA" id="ARBA00004325"/>
    </source>
</evidence>
<evidence type="ECO:0000256" key="3">
    <source>
        <dbReference type="ARBA" id="ARBA00022448"/>
    </source>
</evidence>
<comment type="subcellular location">
    <subcellularLocation>
        <location evidence="1">Mitochondrion membrane</location>
    </subcellularLocation>
</comment>
<reference evidence="10" key="1">
    <citation type="submission" date="2018-10" db="EMBL/GenBank/DDBJ databases">
        <title>Transcriptome assembly of Aceria tosichella (Wheat curl mite) Type 2.</title>
        <authorList>
            <person name="Scully E.D."/>
            <person name="Geib S.M."/>
            <person name="Palmer N.A."/>
            <person name="Gupta A.K."/>
            <person name="Sarath G."/>
            <person name="Tatineni S."/>
        </authorList>
    </citation>
    <scope>NUCLEOTIDE SEQUENCE</scope>
    <source>
        <strain evidence="10">LincolnNE</strain>
    </source>
</reference>
<dbReference type="GO" id="GO:0031966">
    <property type="term" value="C:mitochondrial membrane"/>
    <property type="evidence" value="ECO:0007669"/>
    <property type="project" value="UniProtKB-SubCell"/>
</dbReference>
<name>A0A6G1S8K4_9ACAR</name>
<dbReference type="AlphaFoldDB" id="A0A6G1S8K4"/>
<keyword evidence="7" id="KW-0496">Mitochondrion</keyword>
<dbReference type="PANTHER" id="PTHR12386">
    <property type="entry name" value="ATP SYNTHASE SUBUNIT"/>
    <property type="match status" value="1"/>
</dbReference>
<keyword evidence="8" id="KW-0472">Membrane</keyword>
<keyword evidence="4" id="KW-0138">CF(0)</keyword>
<gene>
    <name evidence="10" type="primary">ATP5L_1</name>
    <name evidence="10" type="ORF">g.3958</name>
</gene>
<comment type="similarity">
    <text evidence="2">Belongs to the ATPase g subunit family.</text>
</comment>
<evidence type="ECO:0000256" key="8">
    <source>
        <dbReference type="ARBA" id="ARBA00023136"/>
    </source>
</evidence>
<dbReference type="EMBL" id="GGYP01001489">
    <property type="protein sequence ID" value="MDE46260.1"/>
    <property type="molecule type" value="Transcribed_RNA"/>
</dbReference>
<evidence type="ECO:0000256" key="5">
    <source>
        <dbReference type="ARBA" id="ARBA00022781"/>
    </source>
</evidence>
<accession>A0A6G1S8K4</accession>
<evidence type="ECO:0000256" key="7">
    <source>
        <dbReference type="ARBA" id="ARBA00023128"/>
    </source>
</evidence>
<dbReference type="GO" id="GO:0015078">
    <property type="term" value="F:proton transmembrane transporter activity"/>
    <property type="evidence" value="ECO:0007669"/>
    <property type="project" value="InterPro"/>
</dbReference>